<dbReference type="SUPFAM" id="SSF48371">
    <property type="entry name" value="ARM repeat"/>
    <property type="match status" value="1"/>
</dbReference>
<dbReference type="InterPro" id="IPR039795">
    <property type="entry name" value="LTN1/Rkr1"/>
</dbReference>
<dbReference type="RefSeq" id="XP_056792042.1">
    <property type="nucleotide sequence ID" value="XM_056932083.1"/>
</dbReference>
<dbReference type="GO" id="GO:0032259">
    <property type="term" value="P:methylation"/>
    <property type="evidence" value="ECO:0007669"/>
    <property type="project" value="UniProtKB-KW"/>
</dbReference>
<dbReference type="GO" id="GO:1990112">
    <property type="term" value="C:RQC complex"/>
    <property type="evidence" value="ECO:0007669"/>
    <property type="project" value="InterPro"/>
</dbReference>
<keyword evidence="7" id="KW-0963">Cytoplasm</keyword>
<dbReference type="GO" id="GO:0043023">
    <property type="term" value="F:ribosomal large subunit binding"/>
    <property type="evidence" value="ECO:0007669"/>
    <property type="project" value="TreeGrafter"/>
</dbReference>
<dbReference type="SMART" id="SM00744">
    <property type="entry name" value="RINGv"/>
    <property type="match status" value="1"/>
</dbReference>
<dbReference type="Gene3D" id="3.30.40.10">
    <property type="entry name" value="Zinc/RING finger domain, C3HC4 (zinc finger)"/>
    <property type="match status" value="1"/>
</dbReference>
<evidence type="ECO:0000256" key="12">
    <source>
        <dbReference type="ARBA" id="ARBA00022771"/>
    </source>
</evidence>
<dbReference type="SMART" id="SM01197">
    <property type="entry name" value="FANCL_C"/>
    <property type="match status" value="1"/>
</dbReference>
<dbReference type="InterPro" id="IPR011016">
    <property type="entry name" value="Znf_RING-CH"/>
</dbReference>
<dbReference type="GO" id="GO:0008168">
    <property type="term" value="F:methyltransferase activity"/>
    <property type="evidence" value="ECO:0007669"/>
    <property type="project" value="UniProtKB-KW"/>
</dbReference>
<evidence type="ECO:0000313" key="20">
    <source>
        <dbReference type="Proteomes" id="UP001148312"/>
    </source>
</evidence>
<evidence type="ECO:0000256" key="17">
    <source>
        <dbReference type="SAM" id="MobiDB-lite"/>
    </source>
</evidence>
<comment type="similarity">
    <text evidence="4">Belongs to the LTN1 family.</text>
</comment>
<keyword evidence="13" id="KW-0833">Ubl conjugation pathway</keyword>
<evidence type="ECO:0000256" key="5">
    <source>
        <dbReference type="ARBA" id="ARBA00012483"/>
    </source>
</evidence>
<evidence type="ECO:0000256" key="4">
    <source>
        <dbReference type="ARBA" id="ARBA00007997"/>
    </source>
</evidence>
<evidence type="ECO:0000256" key="9">
    <source>
        <dbReference type="ARBA" id="ARBA00022679"/>
    </source>
</evidence>
<reference evidence="19" key="1">
    <citation type="submission" date="2022-12" db="EMBL/GenBank/DDBJ databases">
        <authorList>
            <person name="Petersen C."/>
        </authorList>
    </citation>
    <scope>NUCLEOTIDE SEQUENCE</scope>
    <source>
        <strain evidence="19">IBT 30728</strain>
    </source>
</reference>
<dbReference type="SUPFAM" id="SSF53335">
    <property type="entry name" value="S-adenosyl-L-methionine-dependent methyltransferases"/>
    <property type="match status" value="1"/>
</dbReference>
<proteinExistence type="inferred from homology"/>
<keyword evidence="9" id="KW-0808">Transferase</keyword>
<dbReference type="Pfam" id="PF22958">
    <property type="entry name" value="Ltn1_1st"/>
    <property type="match status" value="1"/>
</dbReference>
<keyword evidence="11" id="KW-0677">Repeat</keyword>
<dbReference type="InterPro" id="IPR029063">
    <property type="entry name" value="SAM-dependent_MTases_sf"/>
</dbReference>
<feature type="domain" description="RING-type" evidence="18">
    <location>
        <begin position="1575"/>
        <end position="1621"/>
    </location>
</feature>
<dbReference type="InterPro" id="IPR039804">
    <property type="entry name" value="RING-CH-C4HC3_LTN1"/>
</dbReference>
<dbReference type="Pfam" id="PF13639">
    <property type="entry name" value="zf-RING_2"/>
    <property type="match status" value="1"/>
</dbReference>
<evidence type="ECO:0000256" key="11">
    <source>
        <dbReference type="ARBA" id="ARBA00022737"/>
    </source>
</evidence>
<evidence type="ECO:0000256" key="8">
    <source>
        <dbReference type="ARBA" id="ARBA00022603"/>
    </source>
</evidence>
<dbReference type="InterPro" id="IPR007213">
    <property type="entry name" value="Ppm1/Ppm2/Tcmp"/>
</dbReference>
<evidence type="ECO:0000256" key="14">
    <source>
        <dbReference type="ARBA" id="ARBA00022833"/>
    </source>
</evidence>
<sequence length="2001" mass="220825">MSKKFKSQASSSRAAAGAFGSFGGFSNALDSDGRESSALTYITEPPDLSRISDQRVVIAYKNLLKKDETTRTKALDELKDFIGSVEARKGTLDDGFLEAWVKVYPRASIDLSRRVRQLAHTIMGLVAGLVGKRIAPFIPKVVGAWLAGLYDSDRPVHRSALDSLTIVFSTEAKRSNLWKFYQKAILDFVEDVLLHQTSSTLSDERTVKSDDAKAKYARVVGAGLLLFNRILGNSSDEELQKNAAEIGILLGNKALWAFCAHEDPFVRRSAYILLRSAVSREPAWIDWQVLSSCVIAKSLSIAQLGSASELSESLLLLTSSRPQVWTDDYSGKTSASKRLRQYIQRGSQGGHASFWSNLDQIIRTVPHSILAGADKTTADEMVTIASASILTETLRDGLTSREEPRQNLHVGWKTYVKIASWLLTILPQNEGHEFIETQLFPLVAYYVQPSHEKSKWSLPPQFGKEICVECITSVVSNGFNEDLEKFWATLSDNLLTAVKVSAPEQSKDFKASQDSISSQAMRQLSLVSAVLPTLNNNDLQLQAQNAFDKATRSLLEGSIQVLCARNGKPYSAAGVVEECVKNQGYLVKTSPAFLNFIQKDAPELLFSPSGGRLIAIILACKEWDDFSSTFENVVEKAMELEPEQANAVVLQSLLSSLDFNEIENADKLSSLMMKAVDRALDSSDLHWSFVIAALQNKTSKGQLRDRILLRLLDALSEDQTVLSGLHGFYRLGEAVPSAIRELQTGENGSKLSAKLLYLAESPSEDVASLAESLIQAFKDKVVGETSAKSKIEILQNEFTQVSGESLSIESLLLIGEELARGLSSDAANDSADNLLPPSSAWEVAMRPFLLLPPRPSLALTSPLLGAVHLVNNDVSESLWSLQLAIPRDSNHYSAAFRLASYSIRALSSFGILRRLSENQLKTLIYYVPLAVQLIDDDLSIEHSNDILGLKSADQREDYVDLVIKGRQLISGWTHDNQTLLLSQTTVSFFVTSFWEGTLENLSGNTPLEYRVGEAFTKIMTSVEALENPKPAEEVAKICREARTANGIRSASWFAVLRSSILSSTTGSRICNEMVADSTGLKPDDPSSNGLRKLVLLNVLLSEDSGFVSTIPTQRLVFLAKHLIECAQAGTMSLALRAEILRTLALIIPGLAELYGSHWEDSMDLISGVFREINGGEEGLPLVFSAFKIFANLKSLADGESNDDLKDAWMERKTGLFNDVASTISKFAFLDSDTTYHQPRDVVVDLLGRLINSIPVDKLEDVSGVFGLLTAQSRSVQRAAYTILHRFIPQAQEQVSFDVALSKTSVSLPDELVSLLLEPPTAQTVQDAFDNDKSWITIRAYLLSWKLVFDHFSHASLPVREHYAANISENEVLIPLLEFTFDFLQRSHGRIVDASKFNVADFEVDQSENPEGETQWLLIHLYYLCLRHLANPTKNWWIDTKKRTKGPVEAWTEKHISPLVSADSLQGVMDWISTQDANEERALNVKISPKTAEIIASIPVDEESPPVSISISLPPAYPLHPAQVVGRSRVLVDEKKWKSWLLTIQGVIMFANGNLVDGLLAFRRNVQGALKGQSECAICYSVISTDMQTPNKRCATCKNTFHSVCLFRWFKSSNQSTCPLCRNNFVGRGRGSSSSDGPENSQAGRVTGKDRIVQSTDGDASVSRLSAVQLGYLNDPFAVALTPPNSAQRRLPIINRGTYVRTVAIDQLVDRFLNDPSSTGSHCKKQIISLGAGSDTRVFRLFAKSDYSSRIIYHEIDFAVNTSAKIRTIRSTPQLQRALGIEETRDNVSISDAGDALHSPSYHIHPCDLRSLKADPSVTESLLGIDRGLPTLLISECCLIYLLPSEAVQVLTFFTGHLFGSPQGSSEKGELQRGCAKTVPLGLILYEPIRPNDAFGRTMVSNLATRGIQLQTLHKYSSLGAQRVRLLEQGFRAGQAAADIDFIWEWWVSEEEKGRVAGLEMLDEMEEWKLLAQHYCVSWGWRDGDDSAVFDGWKTVPAQSGD</sequence>
<evidence type="ECO:0000256" key="15">
    <source>
        <dbReference type="ARBA" id="ARBA00055150"/>
    </source>
</evidence>
<keyword evidence="12 16" id="KW-0863">Zinc-finger</keyword>
<dbReference type="CDD" id="cd16491">
    <property type="entry name" value="RING-CH-C4HC3_LTN1"/>
    <property type="match status" value="1"/>
</dbReference>
<keyword evidence="20" id="KW-1185">Reference proteome</keyword>
<evidence type="ECO:0000259" key="18">
    <source>
        <dbReference type="PROSITE" id="PS50089"/>
    </source>
</evidence>
<dbReference type="SUPFAM" id="SSF57850">
    <property type="entry name" value="RING/U-box"/>
    <property type="match status" value="1"/>
</dbReference>
<dbReference type="PANTHER" id="PTHR12389:SF0">
    <property type="entry name" value="E3 UBIQUITIN-PROTEIN LIGASE LISTERIN"/>
    <property type="match status" value="1"/>
</dbReference>
<gene>
    <name evidence="19" type="ORF">N7539_002480</name>
</gene>
<evidence type="ECO:0000256" key="1">
    <source>
        <dbReference type="ARBA" id="ARBA00000900"/>
    </source>
</evidence>
<dbReference type="GO" id="GO:0061630">
    <property type="term" value="F:ubiquitin protein ligase activity"/>
    <property type="evidence" value="ECO:0007669"/>
    <property type="project" value="UniProtKB-EC"/>
</dbReference>
<dbReference type="GO" id="GO:0008270">
    <property type="term" value="F:zinc ion binding"/>
    <property type="evidence" value="ECO:0007669"/>
    <property type="project" value="UniProtKB-KW"/>
</dbReference>
<protein>
    <recommendedName>
        <fullName evidence="6">E3 ubiquitin-protein ligase listerin</fullName>
        <ecNumber evidence="5">2.3.2.27</ecNumber>
    </recommendedName>
</protein>
<dbReference type="GO" id="GO:0072344">
    <property type="term" value="P:rescue of stalled ribosome"/>
    <property type="evidence" value="ECO:0007669"/>
    <property type="project" value="TreeGrafter"/>
</dbReference>
<name>A0A9W9XFP9_9EURO</name>
<evidence type="ECO:0000313" key="19">
    <source>
        <dbReference type="EMBL" id="KAJ5490913.1"/>
    </source>
</evidence>
<evidence type="ECO:0000256" key="13">
    <source>
        <dbReference type="ARBA" id="ARBA00022786"/>
    </source>
</evidence>
<keyword evidence="14" id="KW-0862">Zinc</keyword>
<dbReference type="InterPro" id="IPR001841">
    <property type="entry name" value="Znf_RING"/>
</dbReference>
<evidence type="ECO:0000256" key="7">
    <source>
        <dbReference type="ARBA" id="ARBA00022490"/>
    </source>
</evidence>
<comment type="caution">
    <text evidence="19">The sequence shown here is derived from an EMBL/GenBank/DDBJ whole genome shotgun (WGS) entry which is preliminary data.</text>
</comment>
<comment type="function">
    <text evidence="15">E3 ubiquitin-protein ligase component of the ribosome quality control complex (RQC), a ribosome-associated complex that mediates ubiquitination and extraction of incompletely synthesized nascent chains for proteasomal degradation. Mediates ubiquitination of proteins derived from mRNAs lacking stop codons (non-stop proteins) and other translation arrest products induced by poly-lysine sequences and tandem rare codons. Ubiquitination leads to CDC48 recruitment for extraction and degradation of the incomplete translation product. May indirectly play a role in chromatin function and transcription.</text>
</comment>
<comment type="catalytic activity">
    <reaction evidence="1">
        <text>S-ubiquitinyl-[E2 ubiquitin-conjugating enzyme]-L-cysteine + [acceptor protein]-L-lysine = [E2 ubiquitin-conjugating enzyme]-L-cysteine + N(6)-ubiquitinyl-[acceptor protein]-L-lysine.</text>
        <dbReference type="EC" id="2.3.2.27"/>
    </reaction>
</comment>
<dbReference type="Pfam" id="PF23009">
    <property type="entry name" value="UBC_like"/>
    <property type="match status" value="1"/>
</dbReference>
<dbReference type="InterPro" id="IPR013083">
    <property type="entry name" value="Znf_RING/FYVE/PHD"/>
</dbReference>
<dbReference type="SMART" id="SM00184">
    <property type="entry name" value="RING"/>
    <property type="match status" value="1"/>
</dbReference>
<dbReference type="Gene3D" id="1.25.10.10">
    <property type="entry name" value="Leucine-rich Repeat Variant"/>
    <property type="match status" value="1"/>
</dbReference>
<dbReference type="EC" id="2.3.2.27" evidence="5"/>
<reference evidence="19" key="2">
    <citation type="journal article" date="2023" name="IMA Fungus">
        <title>Comparative genomic study of the Penicillium genus elucidates a diverse pangenome and 15 lateral gene transfer events.</title>
        <authorList>
            <person name="Petersen C."/>
            <person name="Sorensen T."/>
            <person name="Nielsen M.R."/>
            <person name="Sondergaard T.E."/>
            <person name="Sorensen J.L."/>
            <person name="Fitzpatrick D.A."/>
            <person name="Frisvad J.C."/>
            <person name="Nielsen K.L."/>
        </authorList>
    </citation>
    <scope>NUCLEOTIDE SEQUENCE</scope>
    <source>
        <strain evidence="19">IBT 30728</strain>
    </source>
</reference>
<evidence type="ECO:0000256" key="16">
    <source>
        <dbReference type="PROSITE-ProRule" id="PRU00175"/>
    </source>
</evidence>
<keyword evidence="10" id="KW-0479">Metal-binding</keyword>
<dbReference type="Pfam" id="PF04072">
    <property type="entry name" value="LCM"/>
    <property type="match status" value="1"/>
</dbReference>
<comment type="subcellular location">
    <subcellularLocation>
        <location evidence="2">Cytoplasm</location>
        <location evidence="2">Cytosol</location>
    </subcellularLocation>
</comment>
<dbReference type="InterPro" id="IPR054477">
    <property type="entry name" value="LTN1_E3_ligase_6th"/>
</dbReference>
<dbReference type="InterPro" id="IPR054478">
    <property type="entry name" value="LTN1_UBC"/>
</dbReference>
<dbReference type="InterPro" id="IPR011989">
    <property type="entry name" value="ARM-like"/>
</dbReference>
<organism evidence="19 20">
    <name type="scientific">Penicillium diatomitis</name>
    <dbReference type="NCBI Taxonomy" id="2819901"/>
    <lineage>
        <taxon>Eukaryota</taxon>
        <taxon>Fungi</taxon>
        <taxon>Dikarya</taxon>
        <taxon>Ascomycota</taxon>
        <taxon>Pezizomycotina</taxon>
        <taxon>Eurotiomycetes</taxon>
        <taxon>Eurotiomycetidae</taxon>
        <taxon>Eurotiales</taxon>
        <taxon>Aspergillaceae</taxon>
        <taxon>Penicillium</taxon>
    </lineage>
</organism>
<dbReference type="EMBL" id="JAPWDQ010000003">
    <property type="protein sequence ID" value="KAJ5490913.1"/>
    <property type="molecule type" value="Genomic_DNA"/>
</dbReference>
<dbReference type="PANTHER" id="PTHR12389">
    <property type="entry name" value="ZINC FINGER PROTEIN 294"/>
    <property type="match status" value="1"/>
</dbReference>
<dbReference type="GeneID" id="81622332"/>
<accession>A0A9W9XFP9</accession>
<dbReference type="GO" id="GO:0005829">
    <property type="term" value="C:cytosol"/>
    <property type="evidence" value="ECO:0007669"/>
    <property type="project" value="UniProtKB-SubCell"/>
</dbReference>
<dbReference type="Pfam" id="PF22999">
    <property type="entry name" value="LTN1_E3_ligase_6th"/>
    <property type="match status" value="1"/>
</dbReference>
<dbReference type="InterPro" id="IPR016024">
    <property type="entry name" value="ARM-type_fold"/>
</dbReference>
<evidence type="ECO:0000256" key="2">
    <source>
        <dbReference type="ARBA" id="ARBA00004514"/>
    </source>
</evidence>
<dbReference type="GO" id="GO:1990116">
    <property type="term" value="P:ribosome-associated ubiquitin-dependent protein catabolic process"/>
    <property type="evidence" value="ECO:0007669"/>
    <property type="project" value="InterPro"/>
</dbReference>
<dbReference type="Proteomes" id="UP001148312">
    <property type="component" value="Unassembled WGS sequence"/>
</dbReference>
<dbReference type="Gene3D" id="3.40.50.150">
    <property type="entry name" value="Vaccinia Virus protein VP39"/>
    <property type="match status" value="1"/>
</dbReference>
<dbReference type="InterPro" id="IPR054476">
    <property type="entry name" value="Ltn1_N"/>
</dbReference>
<evidence type="ECO:0000256" key="10">
    <source>
        <dbReference type="ARBA" id="ARBA00022723"/>
    </source>
</evidence>
<comment type="pathway">
    <text evidence="3">Protein modification; protein ubiquitination.</text>
</comment>
<feature type="region of interest" description="Disordered" evidence="17">
    <location>
        <begin position="1628"/>
        <end position="1657"/>
    </location>
</feature>
<dbReference type="PROSITE" id="PS50089">
    <property type="entry name" value="ZF_RING_2"/>
    <property type="match status" value="1"/>
</dbReference>
<keyword evidence="8" id="KW-0489">Methyltransferase</keyword>
<evidence type="ECO:0000256" key="3">
    <source>
        <dbReference type="ARBA" id="ARBA00004906"/>
    </source>
</evidence>
<dbReference type="FunFam" id="3.30.40.10:FF:000038">
    <property type="entry name" value="E3 ubiquitin-protein ligase listerin"/>
    <property type="match status" value="1"/>
</dbReference>
<evidence type="ECO:0000256" key="6">
    <source>
        <dbReference type="ARBA" id="ARBA00017157"/>
    </source>
</evidence>